<evidence type="ECO:0000313" key="4">
    <source>
        <dbReference type="Proteomes" id="UP000199236"/>
    </source>
</evidence>
<dbReference type="EMBL" id="FOVR01000012">
    <property type="protein sequence ID" value="SFO76544.1"/>
    <property type="molecule type" value="Genomic_DNA"/>
</dbReference>
<dbReference type="CDD" id="cd13671">
    <property type="entry name" value="PBP2_TRAP_SBP_like_3"/>
    <property type="match status" value="1"/>
</dbReference>
<feature type="signal peptide" evidence="2">
    <location>
        <begin position="1"/>
        <end position="25"/>
    </location>
</feature>
<organism evidence="3 4">
    <name type="scientific">Cohaesibacter marisflavi</name>
    <dbReference type="NCBI Taxonomy" id="655353"/>
    <lineage>
        <taxon>Bacteria</taxon>
        <taxon>Pseudomonadati</taxon>
        <taxon>Pseudomonadota</taxon>
        <taxon>Alphaproteobacteria</taxon>
        <taxon>Hyphomicrobiales</taxon>
        <taxon>Cohaesibacteraceae</taxon>
    </lineage>
</organism>
<feature type="chain" id="PRO_5011716762" evidence="2">
    <location>
        <begin position="26"/>
        <end position="326"/>
    </location>
</feature>
<dbReference type="InterPro" id="IPR038404">
    <property type="entry name" value="TRAP_DctP_sf"/>
</dbReference>
<dbReference type="STRING" id="655353.SAMN04488056_112111"/>
<dbReference type="Proteomes" id="UP000199236">
    <property type="component" value="Unassembled WGS sequence"/>
</dbReference>
<dbReference type="AlphaFoldDB" id="A0A1I5JUN3"/>
<sequence>MRLGKIGTLLVASIAFGALSSSASALTLKVSDSHNNNHSTVVALNEFSSAIEERTGGDVEVQVFGAGVLGTESEMINQLRMGILDMVRTAPTDLEKFNPVYSAFLLPYLFKDAAGVEKAMNAVKDDVFHSHPDSGFMGLAWNTAGARSFYTVDKEINSPADLEGLKIRVPNSRSMTQAVEMLGATATPVPWGEVYTALQQGIVDGAEGSPTSLIDGKFVEVIRHFSFDRHFTIPDVLIISTKTWDKLNDEQKAIFKEEAENYTKRVAVLEEEKVAKAIEQSKEQGVTFKDVDLDPFKARVMPLYDELRANNEEAAEIVSRIEAAQE</sequence>
<dbReference type="PANTHER" id="PTHR33376:SF2">
    <property type="entry name" value="DICARBOXYLATE-BINDING PERIPLASMIC PROTEIN"/>
    <property type="match status" value="1"/>
</dbReference>
<dbReference type="GO" id="GO:0030288">
    <property type="term" value="C:outer membrane-bounded periplasmic space"/>
    <property type="evidence" value="ECO:0007669"/>
    <property type="project" value="InterPro"/>
</dbReference>
<protein>
    <submittedName>
        <fullName evidence="3">Tripartite ATP-independent transporter solute receptor, DctP family</fullName>
    </submittedName>
</protein>
<dbReference type="GO" id="GO:0030246">
    <property type="term" value="F:carbohydrate binding"/>
    <property type="evidence" value="ECO:0007669"/>
    <property type="project" value="TreeGrafter"/>
</dbReference>
<dbReference type="Pfam" id="PF03480">
    <property type="entry name" value="DctP"/>
    <property type="match status" value="1"/>
</dbReference>
<dbReference type="RefSeq" id="WP_090074793.1">
    <property type="nucleotide sequence ID" value="NZ_FOVR01000012.1"/>
</dbReference>
<dbReference type="InterPro" id="IPR004682">
    <property type="entry name" value="TRAP_DctP"/>
</dbReference>
<name>A0A1I5JUN3_9HYPH</name>
<keyword evidence="1 2" id="KW-0732">Signal</keyword>
<proteinExistence type="predicted"/>
<accession>A0A1I5JUN3</accession>
<dbReference type="InterPro" id="IPR018389">
    <property type="entry name" value="DctP_fam"/>
</dbReference>
<evidence type="ECO:0000313" key="3">
    <source>
        <dbReference type="EMBL" id="SFO76544.1"/>
    </source>
</evidence>
<dbReference type="PIRSF" id="PIRSF006470">
    <property type="entry name" value="DctB"/>
    <property type="match status" value="1"/>
</dbReference>
<keyword evidence="3" id="KW-0675">Receptor</keyword>
<evidence type="ECO:0000256" key="2">
    <source>
        <dbReference type="SAM" id="SignalP"/>
    </source>
</evidence>
<dbReference type="Gene3D" id="3.40.190.170">
    <property type="entry name" value="Bacterial extracellular solute-binding protein, family 7"/>
    <property type="match status" value="1"/>
</dbReference>
<dbReference type="NCBIfam" id="NF037995">
    <property type="entry name" value="TRAP_S1"/>
    <property type="match status" value="1"/>
</dbReference>
<dbReference type="OrthoDB" id="9803763at2"/>
<gene>
    <name evidence="3" type="ORF">SAMN04488056_112111</name>
</gene>
<dbReference type="NCBIfam" id="TIGR00787">
    <property type="entry name" value="dctP"/>
    <property type="match status" value="1"/>
</dbReference>
<evidence type="ECO:0000256" key="1">
    <source>
        <dbReference type="ARBA" id="ARBA00022729"/>
    </source>
</evidence>
<dbReference type="PANTHER" id="PTHR33376">
    <property type="match status" value="1"/>
</dbReference>
<dbReference type="SUPFAM" id="SSF53850">
    <property type="entry name" value="Periplasmic binding protein-like II"/>
    <property type="match status" value="1"/>
</dbReference>
<reference evidence="3 4" key="1">
    <citation type="submission" date="2016-10" db="EMBL/GenBank/DDBJ databases">
        <authorList>
            <person name="de Groot N.N."/>
        </authorList>
    </citation>
    <scope>NUCLEOTIDE SEQUENCE [LARGE SCALE GENOMIC DNA]</scope>
    <source>
        <strain evidence="3 4">CGMCC 1.9157</strain>
    </source>
</reference>
<keyword evidence="4" id="KW-1185">Reference proteome</keyword>
<dbReference type="GO" id="GO:0055085">
    <property type="term" value="P:transmembrane transport"/>
    <property type="evidence" value="ECO:0007669"/>
    <property type="project" value="InterPro"/>
</dbReference>